<accession>A0A1J9QGI8</accession>
<evidence type="ECO:0000256" key="3">
    <source>
        <dbReference type="SAM" id="SignalP"/>
    </source>
</evidence>
<dbReference type="EMBL" id="LGTZ01002346">
    <property type="protein sequence ID" value="OJD15036.1"/>
    <property type="molecule type" value="Genomic_DNA"/>
</dbReference>
<comment type="caution">
    <text evidence="5">The sequence shown here is derived from an EMBL/GenBank/DDBJ whole genome shotgun (WGS) entry which is preliminary data.</text>
</comment>
<dbReference type="Pfam" id="PF13359">
    <property type="entry name" value="DDE_Tnp_4"/>
    <property type="match status" value="1"/>
</dbReference>
<keyword evidence="3" id="KW-0732">Signal</keyword>
<evidence type="ECO:0000259" key="4">
    <source>
        <dbReference type="Pfam" id="PF13359"/>
    </source>
</evidence>
<feature type="domain" description="DDE Tnp4" evidence="4">
    <location>
        <begin position="24"/>
        <end position="110"/>
    </location>
</feature>
<name>A0A1J9QGI8_9EURO</name>
<evidence type="ECO:0000313" key="5">
    <source>
        <dbReference type="EMBL" id="OJD15036.1"/>
    </source>
</evidence>
<dbReference type="InterPro" id="IPR027806">
    <property type="entry name" value="HARBI1_dom"/>
</dbReference>
<sequence length="169" mass="20077">MLEWNVLLMIAVFLLRQSNDNFTATSGCYFLADAGYSKRTKVFWFHIRANQQTSCHKQELFNLRHAGMRSVIERGFGIFKRRFRIYDRARERYSIGTQVHLVFTLAAVHNFLNKHKEFGHELTVDSLENEQEEDIYIEQSEEQEDESYMIRSEMRSRSRCGRPISIIEI</sequence>
<evidence type="ECO:0000256" key="1">
    <source>
        <dbReference type="ARBA" id="ARBA00001968"/>
    </source>
</evidence>
<keyword evidence="2" id="KW-0479">Metal-binding</keyword>
<evidence type="ECO:0000256" key="2">
    <source>
        <dbReference type="ARBA" id="ARBA00022723"/>
    </source>
</evidence>
<proteinExistence type="predicted"/>
<feature type="chain" id="PRO_5012769262" description="DDE Tnp4 domain-containing protein" evidence="3">
    <location>
        <begin position="17"/>
        <end position="169"/>
    </location>
</feature>
<dbReference type="AlphaFoldDB" id="A0A1J9QGI8"/>
<reference evidence="5 6" key="1">
    <citation type="submission" date="2015-08" db="EMBL/GenBank/DDBJ databases">
        <title>Emmonsia species relationships and genome sequence.</title>
        <authorList>
            <person name="Cuomo C.A."/>
            <person name="Schwartz I.S."/>
            <person name="Kenyon C."/>
            <person name="De Hoog G.S."/>
            <person name="Govender N.P."/>
            <person name="Botha A."/>
            <person name="Moreno L."/>
            <person name="De Vries M."/>
            <person name="Munoz J.F."/>
            <person name="Stielow J.B."/>
        </authorList>
    </citation>
    <scope>NUCLEOTIDE SEQUENCE [LARGE SCALE GENOMIC DNA]</scope>
    <source>
        <strain evidence="5 6">EI222</strain>
    </source>
</reference>
<dbReference type="OrthoDB" id="5423610at2759"/>
<gene>
    <name evidence="5" type="ORF">ACJ73_09017</name>
</gene>
<dbReference type="Proteomes" id="UP000242791">
    <property type="component" value="Unassembled WGS sequence"/>
</dbReference>
<keyword evidence="6" id="KW-1185">Reference proteome</keyword>
<protein>
    <recommendedName>
        <fullName evidence="4">DDE Tnp4 domain-containing protein</fullName>
    </recommendedName>
</protein>
<feature type="signal peptide" evidence="3">
    <location>
        <begin position="1"/>
        <end position="16"/>
    </location>
</feature>
<comment type="cofactor">
    <cofactor evidence="1">
        <name>a divalent metal cation</name>
        <dbReference type="ChEBI" id="CHEBI:60240"/>
    </cofactor>
</comment>
<dbReference type="STRING" id="1658174.A0A1J9QGI8"/>
<evidence type="ECO:0000313" key="6">
    <source>
        <dbReference type="Proteomes" id="UP000242791"/>
    </source>
</evidence>
<dbReference type="GO" id="GO:0046872">
    <property type="term" value="F:metal ion binding"/>
    <property type="evidence" value="ECO:0007669"/>
    <property type="project" value="UniProtKB-KW"/>
</dbReference>
<dbReference type="VEuPathDB" id="FungiDB:ACJ73_09017"/>
<organism evidence="5 6">
    <name type="scientific">Blastomyces percursus</name>
    <dbReference type="NCBI Taxonomy" id="1658174"/>
    <lineage>
        <taxon>Eukaryota</taxon>
        <taxon>Fungi</taxon>
        <taxon>Dikarya</taxon>
        <taxon>Ascomycota</taxon>
        <taxon>Pezizomycotina</taxon>
        <taxon>Eurotiomycetes</taxon>
        <taxon>Eurotiomycetidae</taxon>
        <taxon>Onygenales</taxon>
        <taxon>Ajellomycetaceae</taxon>
        <taxon>Blastomyces</taxon>
    </lineage>
</organism>